<dbReference type="PANTHER" id="PTHR31985:SF130">
    <property type="entry name" value="ETHYLENE-RESPONSIVE TRANSCRIPTION FACTOR ERF034"/>
    <property type="match status" value="1"/>
</dbReference>
<dbReference type="PROSITE" id="PS51032">
    <property type="entry name" value="AP2_ERF"/>
    <property type="match status" value="1"/>
</dbReference>
<evidence type="ECO:0000313" key="12">
    <source>
        <dbReference type="Proteomes" id="UP000015453"/>
    </source>
</evidence>
<dbReference type="OrthoDB" id="1932364at2759"/>
<keyword evidence="5" id="KW-0010">Activator</keyword>
<dbReference type="InterPro" id="IPR051032">
    <property type="entry name" value="AP2/ERF_TF_ERF_subfamily"/>
</dbReference>
<dbReference type="InterPro" id="IPR016177">
    <property type="entry name" value="DNA-bd_dom_sf"/>
</dbReference>
<feature type="region of interest" description="Disordered" evidence="9">
    <location>
        <begin position="85"/>
        <end position="107"/>
    </location>
</feature>
<evidence type="ECO:0000256" key="5">
    <source>
        <dbReference type="ARBA" id="ARBA00023159"/>
    </source>
</evidence>
<dbReference type="EMBL" id="AUSU01006419">
    <property type="protein sequence ID" value="EPS62061.1"/>
    <property type="molecule type" value="Genomic_DNA"/>
</dbReference>
<dbReference type="GO" id="GO:0003700">
    <property type="term" value="F:DNA-binding transcription factor activity"/>
    <property type="evidence" value="ECO:0007669"/>
    <property type="project" value="InterPro"/>
</dbReference>
<comment type="caution">
    <text evidence="11">The sequence shown here is derived from an EMBL/GenBank/DDBJ whole genome shotgun (WGS) entry which is preliminary data.</text>
</comment>
<dbReference type="PANTHER" id="PTHR31985">
    <property type="entry name" value="ETHYLENE-RESPONSIVE TRANSCRIPTION FACTOR ERF042-RELATED"/>
    <property type="match status" value="1"/>
</dbReference>
<evidence type="ECO:0000256" key="3">
    <source>
        <dbReference type="ARBA" id="ARBA00023015"/>
    </source>
</evidence>
<dbReference type="GO" id="GO:0005634">
    <property type="term" value="C:nucleus"/>
    <property type="evidence" value="ECO:0007669"/>
    <property type="project" value="UniProtKB-SubCell"/>
</dbReference>
<dbReference type="FunFam" id="3.30.730.10:FF:000001">
    <property type="entry name" value="Ethylene-responsive transcription factor 2"/>
    <property type="match status" value="1"/>
</dbReference>
<evidence type="ECO:0000256" key="8">
    <source>
        <dbReference type="ARBA" id="ARBA00024343"/>
    </source>
</evidence>
<dbReference type="GO" id="GO:0003677">
    <property type="term" value="F:DNA binding"/>
    <property type="evidence" value="ECO:0007669"/>
    <property type="project" value="UniProtKB-KW"/>
</dbReference>
<dbReference type="Proteomes" id="UP000015453">
    <property type="component" value="Unassembled WGS sequence"/>
</dbReference>
<keyword evidence="7" id="KW-0539">Nucleus</keyword>
<feature type="non-terminal residue" evidence="11">
    <location>
        <position position="149"/>
    </location>
</feature>
<comment type="similarity">
    <text evidence="8">Belongs to the AP2/ERF transcription factor family. ERF subfamily.</text>
</comment>
<evidence type="ECO:0000259" key="10">
    <source>
        <dbReference type="PROSITE" id="PS51032"/>
    </source>
</evidence>
<dbReference type="PRINTS" id="PR00367">
    <property type="entry name" value="ETHRSPELEMNT"/>
</dbReference>
<dbReference type="Gene3D" id="3.30.730.10">
    <property type="entry name" value="AP2/ERF domain"/>
    <property type="match status" value="1"/>
</dbReference>
<evidence type="ECO:0000256" key="9">
    <source>
        <dbReference type="SAM" id="MobiDB-lite"/>
    </source>
</evidence>
<reference evidence="11 12" key="1">
    <citation type="journal article" date="2013" name="BMC Genomics">
        <title>The miniature genome of a carnivorous plant Genlisea aurea contains a low number of genes and short non-coding sequences.</title>
        <authorList>
            <person name="Leushkin E.V."/>
            <person name="Sutormin R.A."/>
            <person name="Nabieva E.R."/>
            <person name="Penin A.A."/>
            <person name="Kondrashov A.S."/>
            <person name="Logacheva M.D."/>
        </authorList>
    </citation>
    <scope>NUCLEOTIDE SEQUENCE [LARGE SCALE GENOMIC DNA]</scope>
</reference>
<keyword evidence="4" id="KW-0238">DNA-binding</keyword>
<keyword evidence="6" id="KW-0804">Transcription</keyword>
<keyword evidence="12" id="KW-1185">Reference proteome</keyword>
<dbReference type="SMART" id="SM00380">
    <property type="entry name" value="AP2"/>
    <property type="match status" value="1"/>
</dbReference>
<evidence type="ECO:0000256" key="4">
    <source>
        <dbReference type="ARBA" id="ARBA00023125"/>
    </source>
</evidence>
<keyword evidence="3" id="KW-0805">Transcription regulation</keyword>
<evidence type="ECO:0000256" key="7">
    <source>
        <dbReference type="ARBA" id="ARBA00023242"/>
    </source>
</evidence>
<dbReference type="InterPro" id="IPR036955">
    <property type="entry name" value="AP2/ERF_dom_sf"/>
</dbReference>
<proteinExistence type="inferred from homology"/>
<comment type="subcellular location">
    <subcellularLocation>
        <location evidence="1">Nucleus</location>
    </subcellularLocation>
</comment>
<dbReference type="InterPro" id="IPR001471">
    <property type="entry name" value="AP2/ERF_dom"/>
</dbReference>
<dbReference type="SUPFAM" id="SSF54171">
    <property type="entry name" value="DNA-binding domain"/>
    <property type="match status" value="1"/>
</dbReference>
<evidence type="ECO:0000256" key="6">
    <source>
        <dbReference type="ARBA" id="ARBA00023163"/>
    </source>
</evidence>
<dbReference type="Pfam" id="PF00847">
    <property type="entry name" value="AP2"/>
    <property type="match status" value="1"/>
</dbReference>
<dbReference type="CDD" id="cd00018">
    <property type="entry name" value="AP2"/>
    <property type="match status" value="1"/>
</dbReference>
<keyword evidence="2" id="KW-0611">Plant defense</keyword>
<evidence type="ECO:0000313" key="11">
    <source>
        <dbReference type="EMBL" id="EPS62061.1"/>
    </source>
</evidence>
<sequence length="149" mass="16488">YRGVRKRSWGKWVCEIREPRKKSRIWLGTYPTAEMAARAHDVAAMALKGRSAYLNFPALADRFPRPLSASPQDIQAAAAKAAMMMMGGGSDPDPVPPPSAVNSESSDDCCDDAFFDLPDLHLDSDDRFGDWLFSGSDFGFRHEDSASWD</sequence>
<evidence type="ECO:0000256" key="2">
    <source>
        <dbReference type="ARBA" id="ARBA00022821"/>
    </source>
</evidence>
<dbReference type="GO" id="GO:0006952">
    <property type="term" value="P:defense response"/>
    <property type="evidence" value="ECO:0007669"/>
    <property type="project" value="UniProtKB-KW"/>
</dbReference>
<evidence type="ECO:0000256" key="1">
    <source>
        <dbReference type="ARBA" id="ARBA00004123"/>
    </source>
</evidence>
<accession>S8CCB2</accession>
<feature type="domain" description="AP2/ERF" evidence="10">
    <location>
        <begin position="1"/>
        <end position="57"/>
    </location>
</feature>
<name>S8CCB2_9LAMI</name>
<protein>
    <recommendedName>
        <fullName evidence="10">AP2/ERF domain-containing protein</fullName>
    </recommendedName>
</protein>
<feature type="non-terminal residue" evidence="11">
    <location>
        <position position="1"/>
    </location>
</feature>
<organism evidence="11 12">
    <name type="scientific">Genlisea aurea</name>
    <dbReference type="NCBI Taxonomy" id="192259"/>
    <lineage>
        <taxon>Eukaryota</taxon>
        <taxon>Viridiplantae</taxon>
        <taxon>Streptophyta</taxon>
        <taxon>Embryophyta</taxon>
        <taxon>Tracheophyta</taxon>
        <taxon>Spermatophyta</taxon>
        <taxon>Magnoliopsida</taxon>
        <taxon>eudicotyledons</taxon>
        <taxon>Gunneridae</taxon>
        <taxon>Pentapetalae</taxon>
        <taxon>asterids</taxon>
        <taxon>lamiids</taxon>
        <taxon>Lamiales</taxon>
        <taxon>Lentibulariaceae</taxon>
        <taxon>Genlisea</taxon>
    </lineage>
</organism>
<dbReference type="AlphaFoldDB" id="S8CCB2"/>
<gene>
    <name evidence="11" type="ORF">M569_12735</name>
</gene>